<keyword evidence="4" id="KW-1185">Reference proteome</keyword>
<organism evidence="3 4">
    <name type="scientific">Burkholderia multivorans (strain ATCC 17616 / 249)</name>
    <dbReference type="NCBI Taxonomy" id="395019"/>
    <lineage>
        <taxon>Bacteria</taxon>
        <taxon>Pseudomonadati</taxon>
        <taxon>Pseudomonadota</taxon>
        <taxon>Betaproteobacteria</taxon>
        <taxon>Burkholderiales</taxon>
        <taxon>Burkholderiaceae</taxon>
        <taxon>Burkholderia</taxon>
        <taxon>Burkholderia cepacia complex</taxon>
    </lineage>
</organism>
<dbReference type="RefSeq" id="WP_012464974.1">
    <property type="nucleotide sequence ID" value="NC_010070.1"/>
</dbReference>
<protein>
    <submittedName>
        <fullName evidence="3">Relaxase</fullName>
    </submittedName>
</protein>
<evidence type="ECO:0000313" key="3">
    <source>
        <dbReference type="EMBL" id="BAG48004.1"/>
    </source>
</evidence>
<dbReference type="Gene3D" id="3.40.50.300">
    <property type="entry name" value="P-loop containing nucleotide triphosphate hydrolases"/>
    <property type="match status" value="3"/>
</dbReference>
<dbReference type="SUPFAM" id="SSF52540">
    <property type="entry name" value="P-loop containing nucleoside triphosphate hydrolases"/>
    <property type="match status" value="2"/>
</dbReference>
<reference evidence="3 4" key="1">
    <citation type="submission" date="2007-04" db="EMBL/GenBank/DDBJ databases">
        <title>Complete genome sequence of Burkholderia multivorans ATCC 17616.</title>
        <authorList>
            <person name="Ohtsubo Y."/>
            <person name="Yamashita A."/>
            <person name="Kurokawa K."/>
            <person name="Takami H."/>
            <person name="Yuhara S."/>
            <person name="Nishiyama E."/>
            <person name="Endo R."/>
            <person name="Miyazaki R."/>
            <person name="Ono A."/>
            <person name="Yano K."/>
            <person name="Ito M."/>
            <person name="Sota M."/>
            <person name="Yuji N."/>
            <person name="Hattori M."/>
            <person name="Tsuda M."/>
        </authorList>
    </citation>
    <scope>NUCLEOTIDE SEQUENCE [LARGE SCALE GENOMIC DNA]</scope>
    <source>
        <strain evidence="4">ATCC 17616 / 249</strain>
        <plasmid evidence="4">Plasmid pTGL1</plasmid>
    </source>
</reference>
<dbReference type="NCBIfam" id="TIGR02686">
    <property type="entry name" value="relax_trwC"/>
    <property type="match status" value="1"/>
</dbReference>
<evidence type="ECO:0000313" key="4">
    <source>
        <dbReference type="Proteomes" id="UP000008815"/>
    </source>
</evidence>
<dbReference type="HOGENOM" id="CLU_001748_0_2_4"/>
<dbReference type="SUPFAM" id="SSF55464">
    <property type="entry name" value="Origin of replication-binding domain, RBD-like"/>
    <property type="match status" value="1"/>
</dbReference>
<feature type="region of interest" description="Disordered" evidence="1">
    <location>
        <begin position="1110"/>
        <end position="1156"/>
    </location>
</feature>
<name>A0A0H3KS30_BURM1</name>
<dbReference type="CDD" id="cd18809">
    <property type="entry name" value="SF1_C_RecD"/>
    <property type="match status" value="1"/>
</dbReference>
<dbReference type="AlphaFoldDB" id="A0A0H3KS30"/>
<accession>A0A0H3KS30</accession>
<feature type="compositionally biased region" description="Basic and acidic residues" evidence="1">
    <location>
        <begin position="1138"/>
        <end position="1148"/>
    </location>
</feature>
<dbReference type="InterPro" id="IPR014059">
    <property type="entry name" value="TraI/TrwC_relax"/>
</dbReference>
<gene>
    <name evidence="3" type="ordered locus">BMULJ_06215</name>
</gene>
<dbReference type="InterPro" id="IPR014862">
    <property type="entry name" value="TrwC"/>
</dbReference>
<evidence type="ECO:0000259" key="2">
    <source>
        <dbReference type="Pfam" id="PF08751"/>
    </source>
</evidence>
<geneLocation type="plasmid" evidence="3 4">
    <name>pTGL1</name>
</geneLocation>
<dbReference type="KEGG" id="bmj:BMULJ_06215"/>
<dbReference type="Pfam" id="PF08751">
    <property type="entry name" value="TrwC"/>
    <property type="match status" value="1"/>
</dbReference>
<dbReference type="NCBIfam" id="NF041492">
    <property type="entry name" value="MobF"/>
    <property type="match status" value="1"/>
</dbReference>
<dbReference type="Proteomes" id="UP000008815">
    <property type="component" value="Plasmid pTGL1"/>
</dbReference>
<sequence length="1156" mass="127166">MISKEPIRSVADAARYHDKSFNKDAGKKADNYYVNEKATAHWQGRGADFLGIRGKAVTKEEFIQFLSGRMPHPDTGKIQNLANNSKGDKRRAGIDFTIAPPKSVSIAALVGKDDRVIAAHLAANARTMEWFEKHASLIRVKDEKGRNRPEVAGNLLYATVLHETNRENEPQLHNHNVIVSAVYDGARHSWRSLTNDLLYTLRARGDIIYKAELAAALRHLGYQLVYAENGIDFELKGFSRDHVDTFSTRAVQVREALLKHGIDPGEASFDARRVAKLDSRAAKQEHPREILQSVWEETAKEANLDVASIVERAREAFADRQVPRRGVERTVEHGAAMGQDSGPSRGAAVSVSNDARANALRAVSWAIEHLTEREQAFTLVDLEVTALKFSRGSISEIEWAIDQHVRNHMLVDRGITVGGQIQYTTHKAIDNELKLAEHILAGRGQGNVVLDAEDQFDAAVAAFEAKKTAEIGEQFKLSGEQIQAARNVLMHEDSIQGIQGEAGTGKTAALAMVKDVAQAMGWEVIGVATSAAAAKELEASSGIQSDTVAGYFAKRDSAIRAVELRLQDLRKSISERATLRGLDDQRIEARTLAVKSEDIDYGTHRYTFDHQRGEVFRSPENLRNAIGAALSEIAARHREAAGTEQGHPVTLGEQARETVRAAAANVAASLGRRLMTFEQIGTAEAVAARNTLYLERQGSATELDAEYARTQAKLENLRRYGNVDGKKTLIVMDESSLTGVDDTEKLLRFAREIGARTVLQGDVKQHGSVAAGRAFEQAQIAGMNVSILEETRRFRDATAQTRQALADMKAGNYAQAIARLDTLRVAESDLAKTVAERYLENLQELTAKGVDAPKVGVVAITNSDRKLINAAVHQALTDVGIISGPHFEKPHLDDPKMTGAEQRYASMLSRNRVDALIYRKSYREIGVEKGDVLTVTGYDVQKNRIYALNAKGKSVEINPQRQDYFSPAIQESRVFAVGDRVETRAIIRLPGQELNRLDNGTQGVIVAIDSLGAKIRWYRDGKESDLKNDDLRFVDHAYAHTSYKEQGATNHREIVAVSKIGARVFNREAAYVAASRAKDNTEIITSDLDTLLRNAGREVGKTTAVEFERAESSLDQSADQGAKHGATRSIEVAPTRSVETERTLERSPDPGNLLGF</sequence>
<feature type="domain" description="TrwC relaxase" evidence="2">
    <location>
        <begin position="11"/>
        <end position="301"/>
    </location>
</feature>
<evidence type="ECO:0000256" key="1">
    <source>
        <dbReference type="SAM" id="MobiDB-lite"/>
    </source>
</evidence>
<dbReference type="InterPro" id="IPR027417">
    <property type="entry name" value="P-loop_NTPase"/>
</dbReference>
<dbReference type="Pfam" id="PF13604">
    <property type="entry name" value="AAA_30"/>
    <property type="match status" value="2"/>
</dbReference>
<dbReference type="eggNOG" id="COG0507">
    <property type="taxonomic scope" value="Bacteria"/>
</dbReference>
<proteinExistence type="predicted"/>
<dbReference type="EMBL" id="AP009388">
    <property type="protein sequence ID" value="BAG48004.1"/>
    <property type="molecule type" value="Genomic_DNA"/>
</dbReference>
<keyword evidence="3" id="KW-0614">Plasmid</keyword>